<name>A0A1Q6DVZ6_METT1</name>
<accession>A0A1Q6DVZ6</accession>
<dbReference type="Proteomes" id="UP000185744">
    <property type="component" value="Unassembled WGS sequence"/>
</dbReference>
<keyword evidence="2" id="KW-1185">Reference proteome</keyword>
<gene>
    <name evidence="1" type="ORF">BTN85_1010</name>
</gene>
<evidence type="ECO:0000313" key="2">
    <source>
        <dbReference type="Proteomes" id="UP000185744"/>
    </source>
</evidence>
<comment type="caution">
    <text evidence="1">The sequence shown here is derived from an EMBL/GenBank/DDBJ whole genome shotgun (WGS) entry which is preliminary data.</text>
</comment>
<dbReference type="InParanoid" id="A0A1Q6DVZ6"/>
<organism evidence="1 2">
    <name type="scientific">Methanohalarchaeum thermophilum</name>
    <dbReference type="NCBI Taxonomy" id="1903181"/>
    <lineage>
        <taxon>Archaea</taxon>
        <taxon>Methanobacteriati</taxon>
        <taxon>Methanobacteriota</taxon>
        <taxon>Methanonatronarchaeia</taxon>
        <taxon>Methanonatronarchaeales</taxon>
        <taxon>Methanonatronarchaeaceae</taxon>
        <taxon>Candidatus Methanohalarchaeum</taxon>
    </lineage>
</organism>
<protein>
    <submittedName>
        <fullName evidence="1">Uncharacterized protein</fullName>
    </submittedName>
</protein>
<dbReference type="AlphaFoldDB" id="A0A1Q6DVZ6"/>
<reference evidence="1" key="1">
    <citation type="submission" date="2016-12" db="EMBL/GenBank/DDBJ databases">
        <title>Discovery of methanogenic haloarchaea.</title>
        <authorList>
            <person name="Sorokin D.Y."/>
            <person name="Makarova K.S."/>
            <person name="Abbas B."/>
            <person name="Ferrer M."/>
            <person name="Golyshin P.N."/>
        </authorList>
    </citation>
    <scope>NUCLEOTIDE SEQUENCE [LARGE SCALE GENOMIC DNA]</scope>
    <source>
        <strain evidence="1">HMET1</strain>
    </source>
</reference>
<dbReference type="EMBL" id="MSDW01000001">
    <property type="protein sequence ID" value="OKY78517.1"/>
    <property type="molecule type" value="Genomic_DNA"/>
</dbReference>
<proteinExistence type="predicted"/>
<evidence type="ECO:0000313" key="1">
    <source>
        <dbReference type="EMBL" id="OKY78517.1"/>
    </source>
</evidence>
<sequence length="34" mass="3924">MSPAKNELEERIDKLGLEVFETGVLHEEIRAKLE</sequence>